<evidence type="ECO:0000313" key="2">
    <source>
        <dbReference type="Proteomes" id="UP001281147"/>
    </source>
</evidence>
<proteinExistence type="predicted"/>
<organism evidence="1 2">
    <name type="scientific">Vermiconidia calcicola</name>
    <dbReference type="NCBI Taxonomy" id="1690605"/>
    <lineage>
        <taxon>Eukaryota</taxon>
        <taxon>Fungi</taxon>
        <taxon>Dikarya</taxon>
        <taxon>Ascomycota</taxon>
        <taxon>Pezizomycotina</taxon>
        <taxon>Dothideomycetes</taxon>
        <taxon>Dothideomycetidae</taxon>
        <taxon>Mycosphaerellales</taxon>
        <taxon>Extremaceae</taxon>
        <taxon>Vermiconidia</taxon>
    </lineage>
</organism>
<dbReference type="EMBL" id="JAUTXU010000205">
    <property type="protein sequence ID" value="KAK3698886.1"/>
    <property type="molecule type" value="Genomic_DNA"/>
</dbReference>
<reference evidence="1" key="1">
    <citation type="submission" date="2023-07" db="EMBL/GenBank/DDBJ databases">
        <title>Black Yeasts Isolated from many extreme environments.</title>
        <authorList>
            <person name="Coleine C."/>
            <person name="Stajich J.E."/>
            <person name="Selbmann L."/>
        </authorList>
    </citation>
    <scope>NUCLEOTIDE SEQUENCE</scope>
    <source>
        <strain evidence="1">CCFEE 5714</strain>
    </source>
</reference>
<comment type="caution">
    <text evidence="1">The sequence shown here is derived from an EMBL/GenBank/DDBJ whole genome shotgun (WGS) entry which is preliminary data.</text>
</comment>
<name>A0ACC3MMU9_9PEZI</name>
<sequence length="249" mass="26715">MASRLSAPSASSTKPSSSVVRTGSFKSVRDATGASKAPRRPLAETTSNAKSSDGKNDSIRKDGNQRDAQKQKTTPVSAPTLGRVRPEQPLDKRATTDDSTAIMSNKPAAPIPGTKRKATEDVPPERSLDDIDCEGMPIDQNCDQVRRKIRRYLDSGAMKVGEFCTAIGVSNNSLNGFLRQSGPTKGSASDAYLGAWEFFKKRELIGMKMPTKKQKTTQAASGTSEPAKEATAPIVADLSTSHRTSRPIF</sequence>
<evidence type="ECO:0000313" key="1">
    <source>
        <dbReference type="EMBL" id="KAK3698886.1"/>
    </source>
</evidence>
<keyword evidence="2" id="KW-1185">Reference proteome</keyword>
<dbReference type="Proteomes" id="UP001281147">
    <property type="component" value="Unassembled WGS sequence"/>
</dbReference>
<protein>
    <submittedName>
        <fullName evidence="1">Uncharacterized protein</fullName>
    </submittedName>
</protein>
<gene>
    <name evidence="1" type="ORF">LTR37_016763</name>
</gene>
<accession>A0ACC3MMU9</accession>